<dbReference type="InterPro" id="IPR039426">
    <property type="entry name" value="TonB-dep_rcpt-like"/>
</dbReference>
<keyword evidence="7" id="KW-0406">Ion transport</keyword>
<keyword evidence="8 12" id="KW-0798">TonB box</keyword>
<evidence type="ECO:0000256" key="2">
    <source>
        <dbReference type="ARBA" id="ARBA00022448"/>
    </source>
</evidence>
<evidence type="ECO:0000259" key="13">
    <source>
        <dbReference type="Pfam" id="PF00593"/>
    </source>
</evidence>
<dbReference type="RefSeq" id="WP_074760096.1">
    <property type="nucleotide sequence ID" value="NZ_FNRF01000001.1"/>
</dbReference>
<feature type="domain" description="TonB-dependent receptor plug" evidence="14">
    <location>
        <begin position="47"/>
        <end position="148"/>
    </location>
</feature>
<evidence type="ECO:0000256" key="8">
    <source>
        <dbReference type="ARBA" id="ARBA00023077"/>
    </source>
</evidence>
<keyword evidence="5 11" id="KW-0812">Transmembrane</keyword>
<dbReference type="SUPFAM" id="SSF56935">
    <property type="entry name" value="Porins"/>
    <property type="match status" value="1"/>
</dbReference>
<dbReference type="PANTHER" id="PTHR32552:SF81">
    <property type="entry name" value="TONB-DEPENDENT OUTER MEMBRANE RECEPTOR"/>
    <property type="match status" value="1"/>
</dbReference>
<organism evidence="15 16">
    <name type="scientific">Xylanibacter ruminicola</name>
    <name type="common">Prevotella ruminicola</name>
    <dbReference type="NCBI Taxonomy" id="839"/>
    <lineage>
        <taxon>Bacteria</taxon>
        <taxon>Pseudomonadati</taxon>
        <taxon>Bacteroidota</taxon>
        <taxon>Bacteroidia</taxon>
        <taxon>Bacteroidales</taxon>
        <taxon>Prevotellaceae</taxon>
        <taxon>Xylanibacter</taxon>
    </lineage>
</organism>
<evidence type="ECO:0000256" key="5">
    <source>
        <dbReference type="ARBA" id="ARBA00022692"/>
    </source>
</evidence>
<evidence type="ECO:0000256" key="6">
    <source>
        <dbReference type="ARBA" id="ARBA00023004"/>
    </source>
</evidence>
<evidence type="ECO:0000256" key="4">
    <source>
        <dbReference type="ARBA" id="ARBA00022496"/>
    </source>
</evidence>
<dbReference type="GO" id="GO:0009279">
    <property type="term" value="C:cell outer membrane"/>
    <property type="evidence" value="ECO:0007669"/>
    <property type="project" value="UniProtKB-SubCell"/>
</dbReference>
<keyword evidence="2 11" id="KW-0813">Transport</keyword>
<dbReference type="InterPro" id="IPR000531">
    <property type="entry name" value="Beta-barrel_TonB"/>
</dbReference>
<dbReference type="Pfam" id="PF00593">
    <property type="entry name" value="TonB_dep_Rec_b-barrel"/>
    <property type="match status" value="1"/>
</dbReference>
<evidence type="ECO:0000256" key="9">
    <source>
        <dbReference type="ARBA" id="ARBA00023136"/>
    </source>
</evidence>
<evidence type="ECO:0000313" key="16">
    <source>
        <dbReference type="Proteomes" id="UP000182257"/>
    </source>
</evidence>
<keyword evidence="9 11" id="KW-0472">Membrane</keyword>
<gene>
    <name evidence="15" type="ORF">SAMN05216462_0507</name>
</gene>
<evidence type="ECO:0000256" key="10">
    <source>
        <dbReference type="ARBA" id="ARBA00023237"/>
    </source>
</evidence>
<keyword evidence="3 11" id="KW-1134">Transmembrane beta strand</keyword>
<reference evidence="15 16" key="1">
    <citation type="submission" date="2016-10" db="EMBL/GenBank/DDBJ databases">
        <authorList>
            <person name="de Groot N.N."/>
        </authorList>
    </citation>
    <scope>NUCLEOTIDE SEQUENCE [LARGE SCALE GENOMIC DNA]</scope>
    <source>
        <strain evidence="15 16">D31d</strain>
    </source>
</reference>
<dbReference type="InterPro" id="IPR036942">
    <property type="entry name" value="Beta-barrel_TonB_sf"/>
</dbReference>
<sequence length="699" mass="78269">MFLGLLLSTMLVVEGPEVTPADTTTARSYKLDEVVVSAFKTNKYELVPASRSALSARQLSNQQITGLKELTAVIPNFYMPDYGSRASCPVFVRGVGNKSDGTGIGFYVDGMPFYEPLSFDCDLGDVASVEVLRGPQGTLYGRNAIGGIVNISTRNPLEYQNTRVRLGYGKYNDLRAQISNYTKVSDKFGFTFGALYHHNDGAFSNSYLNEKVDKMNETEERIGLYYKPSDNWLIRLTSHFTYSDQGGYPYAPVNVETNTLQDINYNRYSSFRRLISTNGLGITYSGPVVSFNSQTSFQYINSKQAIDQDFTVNDKSFVENARHQNMVSQEFTLKSNNDSRYQWVVGAFGMMEHVDRTVDNFSPSAGSLSHTNYCVPTSSLALYHQSTYNIWQGLSATAGVRFDYEHAKTNYDNQKVKVSPLSDGGFTLVDPSQMSSATGESFESSKDFTQVTPKFTLQYLTTEDNLYYVSVTRGYKPGGFNKSFSTFDERSYEPEYSWNYEVGASVNLLNNLLTLSADLFYIDWRHMQITSTITGVGNITTNAGHTDSKGAELNVIVRPVEGLQFTANYGYTYARFLSYVKSATVDYTNNRLPMVPNHTLSLDANYTINPTGWLDRVMFNVGLRGLGRIYWAEDNLVSQDFYTTLNAKVALTKGIVTWEVWGKNLTDTNYMAYGFKSSTGNYAQAGKPLMFGTTIELNF</sequence>
<evidence type="ECO:0000256" key="12">
    <source>
        <dbReference type="RuleBase" id="RU003357"/>
    </source>
</evidence>
<evidence type="ECO:0000256" key="11">
    <source>
        <dbReference type="PROSITE-ProRule" id="PRU01360"/>
    </source>
</evidence>
<dbReference type="Pfam" id="PF07715">
    <property type="entry name" value="Plug"/>
    <property type="match status" value="1"/>
</dbReference>
<keyword evidence="15" id="KW-0675">Receptor</keyword>
<dbReference type="PROSITE" id="PS52016">
    <property type="entry name" value="TONB_DEPENDENT_REC_3"/>
    <property type="match status" value="1"/>
</dbReference>
<dbReference type="OrthoDB" id="9775095at2"/>
<dbReference type="EMBL" id="FNRF01000001">
    <property type="protein sequence ID" value="SEA06560.1"/>
    <property type="molecule type" value="Genomic_DNA"/>
</dbReference>
<proteinExistence type="inferred from homology"/>
<evidence type="ECO:0000256" key="1">
    <source>
        <dbReference type="ARBA" id="ARBA00004571"/>
    </source>
</evidence>
<dbReference type="PANTHER" id="PTHR32552">
    <property type="entry name" value="FERRICHROME IRON RECEPTOR-RELATED"/>
    <property type="match status" value="1"/>
</dbReference>
<dbReference type="InterPro" id="IPR012910">
    <property type="entry name" value="Plug_dom"/>
</dbReference>
<protein>
    <submittedName>
        <fullName evidence="15">Outer membrane receptor proteins, mostly Fe transport</fullName>
    </submittedName>
</protein>
<name>A0A1H3Y4U9_XYLRU</name>
<evidence type="ECO:0000313" key="15">
    <source>
        <dbReference type="EMBL" id="SEA06560.1"/>
    </source>
</evidence>
<evidence type="ECO:0000259" key="14">
    <source>
        <dbReference type="Pfam" id="PF07715"/>
    </source>
</evidence>
<comment type="similarity">
    <text evidence="11 12">Belongs to the TonB-dependent receptor family.</text>
</comment>
<accession>A0A1H3Y4U9</accession>
<keyword evidence="10 11" id="KW-0998">Cell outer membrane</keyword>
<feature type="domain" description="TonB-dependent receptor-like beta-barrel" evidence="13">
    <location>
        <begin position="175"/>
        <end position="665"/>
    </location>
</feature>
<comment type="subcellular location">
    <subcellularLocation>
        <location evidence="1 11">Cell outer membrane</location>
        <topology evidence="1 11">Multi-pass membrane protein</topology>
    </subcellularLocation>
</comment>
<keyword evidence="6" id="KW-0408">Iron</keyword>
<evidence type="ECO:0000256" key="3">
    <source>
        <dbReference type="ARBA" id="ARBA00022452"/>
    </source>
</evidence>
<evidence type="ECO:0000256" key="7">
    <source>
        <dbReference type="ARBA" id="ARBA00023065"/>
    </source>
</evidence>
<dbReference type="GO" id="GO:0006826">
    <property type="term" value="P:iron ion transport"/>
    <property type="evidence" value="ECO:0007669"/>
    <property type="project" value="UniProtKB-KW"/>
</dbReference>
<dbReference type="AlphaFoldDB" id="A0A1H3Y4U9"/>
<keyword evidence="4" id="KW-0410">Iron transport</keyword>
<dbReference type="Gene3D" id="2.40.170.20">
    <property type="entry name" value="TonB-dependent receptor, beta-barrel domain"/>
    <property type="match status" value="1"/>
</dbReference>
<dbReference type="Proteomes" id="UP000182257">
    <property type="component" value="Unassembled WGS sequence"/>
</dbReference>